<evidence type="ECO:0000259" key="2">
    <source>
        <dbReference type="Pfam" id="PF01266"/>
    </source>
</evidence>
<dbReference type="EMBL" id="CP041742">
    <property type="protein sequence ID" value="QDQ72524.1"/>
    <property type="molecule type" value="Genomic_DNA"/>
</dbReference>
<dbReference type="PANTHER" id="PTHR13847:SF201">
    <property type="entry name" value="PUTATIBE OXIDOREDUCTASE"/>
    <property type="match status" value="1"/>
</dbReference>
<dbReference type="Proteomes" id="UP000315891">
    <property type="component" value="Chromosome"/>
</dbReference>
<evidence type="ECO:0000256" key="1">
    <source>
        <dbReference type="ARBA" id="ARBA00023002"/>
    </source>
</evidence>
<dbReference type="Gene3D" id="3.30.9.10">
    <property type="entry name" value="D-Amino Acid Oxidase, subunit A, domain 2"/>
    <property type="match status" value="1"/>
</dbReference>
<dbReference type="AlphaFoldDB" id="A0A516V1Z0"/>
<dbReference type="Pfam" id="PF01266">
    <property type="entry name" value="DAO"/>
    <property type="match status" value="1"/>
</dbReference>
<protein>
    <submittedName>
        <fullName evidence="3">FAD-binding oxidoreductase</fullName>
    </submittedName>
</protein>
<dbReference type="GO" id="GO:0005737">
    <property type="term" value="C:cytoplasm"/>
    <property type="evidence" value="ECO:0007669"/>
    <property type="project" value="TreeGrafter"/>
</dbReference>
<name>A0A516V1Z0_9GAMM</name>
<dbReference type="InterPro" id="IPR006076">
    <property type="entry name" value="FAD-dep_OxRdtase"/>
</dbReference>
<organism evidence="3 4">
    <name type="scientific">Pseudoluteimonas lycopersici</name>
    <dbReference type="NCBI Taxonomy" id="1324796"/>
    <lineage>
        <taxon>Bacteria</taxon>
        <taxon>Pseudomonadati</taxon>
        <taxon>Pseudomonadota</taxon>
        <taxon>Gammaproteobacteria</taxon>
        <taxon>Lysobacterales</taxon>
        <taxon>Lysobacteraceae</taxon>
        <taxon>Pseudoluteimonas</taxon>
    </lineage>
</organism>
<dbReference type="SUPFAM" id="SSF51905">
    <property type="entry name" value="FAD/NAD(P)-binding domain"/>
    <property type="match status" value="1"/>
</dbReference>
<dbReference type="Gene3D" id="3.50.50.60">
    <property type="entry name" value="FAD/NAD(P)-binding domain"/>
    <property type="match status" value="1"/>
</dbReference>
<dbReference type="OrthoDB" id="311718at2"/>
<keyword evidence="1" id="KW-0560">Oxidoreductase</keyword>
<keyword evidence="4" id="KW-1185">Reference proteome</keyword>
<sequence length="405" mass="44805">MDLKSGYPWWAVRNGLLHAFPRLERDLRCDVAVVGGGITGALIASEFAGHGHDVVVVEERDVGWGSTAASTALLQYEIDTHLTDLAERVGEGDALLAYRACVASVEALQAMLGRMRDVGFRKSDSLYFASRRRDVRDLREEFAMRRQHGFDVRWLAQAEVRERYGFDAPAAILNRPAAGVDPYRFALHLLQALEKSGANVFDRSRVAAIEPRSRDVLLRTEAGPLIAAKHVVLAAGYATQQWLPEKVARNRSSYALIGDPLDPGPLDAFRRTMAWDTARPYLYFRITPDNRLLVGGEDDAVDIPARRDRRVPKKAAKLLKRMHALFPDAGIVPAFSWAGTFAETEDGLPFFGPHRALGPRVHYAMAYGGNGITYSMLGAGLLRALVERTKHPLAKLFSFARVGAD</sequence>
<feature type="domain" description="FAD dependent oxidoreductase" evidence="2">
    <location>
        <begin position="30"/>
        <end position="382"/>
    </location>
</feature>
<dbReference type="InterPro" id="IPR036188">
    <property type="entry name" value="FAD/NAD-bd_sf"/>
</dbReference>
<dbReference type="RefSeq" id="WP_143878040.1">
    <property type="nucleotide sequence ID" value="NZ_BAABLZ010000002.1"/>
</dbReference>
<reference evidence="3 4" key="1">
    <citation type="submission" date="2019-07" db="EMBL/GenBank/DDBJ databases">
        <title>Lysobacter weifangensis sp. nov., isolated from bensulfuron-methyl contaminated farmland soil.</title>
        <authorList>
            <person name="Zhao H."/>
        </authorList>
    </citation>
    <scope>NUCLEOTIDE SEQUENCE [LARGE SCALE GENOMIC DNA]</scope>
    <source>
        <strain evidence="3 4">CC-Bw-6</strain>
    </source>
</reference>
<evidence type="ECO:0000313" key="4">
    <source>
        <dbReference type="Proteomes" id="UP000315891"/>
    </source>
</evidence>
<dbReference type="GO" id="GO:0016491">
    <property type="term" value="F:oxidoreductase activity"/>
    <property type="evidence" value="ECO:0007669"/>
    <property type="project" value="UniProtKB-KW"/>
</dbReference>
<evidence type="ECO:0000313" key="3">
    <source>
        <dbReference type="EMBL" id="QDQ72524.1"/>
    </source>
</evidence>
<gene>
    <name evidence="3" type="ORF">FNZ56_00800</name>
</gene>
<proteinExistence type="predicted"/>
<accession>A0A516V1Z0</accession>
<dbReference type="PANTHER" id="PTHR13847">
    <property type="entry name" value="SARCOSINE DEHYDROGENASE-RELATED"/>
    <property type="match status" value="1"/>
</dbReference>